<evidence type="ECO:0000313" key="1">
    <source>
        <dbReference type="EMBL" id="KAH3706929.1"/>
    </source>
</evidence>
<dbReference type="Proteomes" id="UP000828390">
    <property type="component" value="Unassembled WGS sequence"/>
</dbReference>
<reference evidence="1" key="1">
    <citation type="journal article" date="2019" name="bioRxiv">
        <title>The Genome of the Zebra Mussel, Dreissena polymorpha: A Resource for Invasive Species Research.</title>
        <authorList>
            <person name="McCartney M.A."/>
            <person name="Auch B."/>
            <person name="Kono T."/>
            <person name="Mallez S."/>
            <person name="Zhang Y."/>
            <person name="Obille A."/>
            <person name="Becker A."/>
            <person name="Abrahante J.E."/>
            <person name="Garbe J."/>
            <person name="Badalamenti J.P."/>
            <person name="Herman A."/>
            <person name="Mangelson H."/>
            <person name="Liachko I."/>
            <person name="Sullivan S."/>
            <person name="Sone E.D."/>
            <person name="Koren S."/>
            <person name="Silverstein K.A.T."/>
            <person name="Beckman K.B."/>
            <person name="Gohl D.M."/>
        </authorList>
    </citation>
    <scope>NUCLEOTIDE SEQUENCE</scope>
    <source>
        <strain evidence="1">Duluth1</strain>
        <tissue evidence="1">Whole animal</tissue>
    </source>
</reference>
<reference evidence="1" key="2">
    <citation type="submission" date="2020-11" db="EMBL/GenBank/DDBJ databases">
        <authorList>
            <person name="McCartney M.A."/>
            <person name="Auch B."/>
            <person name="Kono T."/>
            <person name="Mallez S."/>
            <person name="Becker A."/>
            <person name="Gohl D.M."/>
            <person name="Silverstein K.A.T."/>
            <person name="Koren S."/>
            <person name="Bechman K.B."/>
            <person name="Herman A."/>
            <person name="Abrahante J.E."/>
            <person name="Garbe J."/>
        </authorList>
    </citation>
    <scope>NUCLEOTIDE SEQUENCE</scope>
    <source>
        <strain evidence="1">Duluth1</strain>
        <tissue evidence="1">Whole animal</tissue>
    </source>
</reference>
<comment type="caution">
    <text evidence="1">The sequence shown here is derived from an EMBL/GenBank/DDBJ whole genome shotgun (WGS) entry which is preliminary data.</text>
</comment>
<dbReference type="AlphaFoldDB" id="A0A9D3YW43"/>
<accession>A0A9D3YW43</accession>
<organism evidence="1 2">
    <name type="scientific">Dreissena polymorpha</name>
    <name type="common">Zebra mussel</name>
    <name type="synonym">Mytilus polymorpha</name>
    <dbReference type="NCBI Taxonomy" id="45954"/>
    <lineage>
        <taxon>Eukaryota</taxon>
        <taxon>Metazoa</taxon>
        <taxon>Spiralia</taxon>
        <taxon>Lophotrochozoa</taxon>
        <taxon>Mollusca</taxon>
        <taxon>Bivalvia</taxon>
        <taxon>Autobranchia</taxon>
        <taxon>Heteroconchia</taxon>
        <taxon>Euheterodonta</taxon>
        <taxon>Imparidentia</taxon>
        <taxon>Neoheterodontei</taxon>
        <taxon>Myida</taxon>
        <taxon>Dreissenoidea</taxon>
        <taxon>Dreissenidae</taxon>
        <taxon>Dreissena</taxon>
    </lineage>
</organism>
<evidence type="ECO:0000313" key="2">
    <source>
        <dbReference type="Proteomes" id="UP000828390"/>
    </source>
</evidence>
<gene>
    <name evidence="1" type="ORF">DPMN_066320</name>
</gene>
<name>A0A9D3YW43_DREPO</name>
<proteinExistence type="predicted"/>
<sequence>MEKRQEIIVAEIEDDALLGDDVLVNKSGKPADILLSREIIILECNEIPCISKAKCSEARRVPVAEI</sequence>
<dbReference type="EMBL" id="JAIWYP010000014">
    <property type="protein sequence ID" value="KAH3706929.1"/>
    <property type="molecule type" value="Genomic_DNA"/>
</dbReference>
<keyword evidence="2" id="KW-1185">Reference proteome</keyword>
<protein>
    <submittedName>
        <fullName evidence="1">Uncharacterized protein</fullName>
    </submittedName>
</protein>